<dbReference type="PANTHER" id="PTHR33165:SF85">
    <property type="entry name" value="OS08G0285100 PROTEIN"/>
    <property type="match status" value="1"/>
</dbReference>
<evidence type="ECO:0008006" key="3">
    <source>
        <dbReference type="Google" id="ProtNLM"/>
    </source>
</evidence>
<comment type="caution">
    <text evidence="1">The sequence shown here is derived from an EMBL/GenBank/DDBJ whole genome shotgun (WGS) entry which is preliminary data.</text>
</comment>
<reference evidence="1" key="1">
    <citation type="submission" date="2020-07" db="EMBL/GenBank/DDBJ databases">
        <title>Genome sequence and genetic diversity analysis of an under-domesticated orphan crop, white fonio (Digitaria exilis).</title>
        <authorList>
            <person name="Bennetzen J.L."/>
            <person name="Chen S."/>
            <person name="Ma X."/>
            <person name="Wang X."/>
            <person name="Yssel A.E.J."/>
            <person name="Chaluvadi S.R."/>
            <person name="Johnson M."/>
            <person name="Gangashetty P."/>
            <person name="Hamidou F."/>
            <person name="Sanogo M.D."/>
            <person name="Zwaenepoel A."/>
            <person name="Wallace J."/>
            <person name="Van De Peer Y."/>
            <person name="Van Deynze A."/>
        </authorList>
    </citation>
    <scope>NUCLEOTIDE SEQUENCE</scope>
    <source>
        <tissue evidence="1">Leaves</tissue>
    </source>
</reference>
<gene>
    <name evidence="1" type="ORF">HU200_055797</name>
</gene>
<dbReference type="Proteomes" id="UP000636709">
    <property type="component" value="Unassembled WGS sequence"/>
</dbReference>
<dbReference type="EMBL" id="JACEFO010002379">
    <property type="protein sequence ID" value="KAF8663195.1"/>
    <property type="molecule type" value="Genomic_DNA"/>
</dbReference>
<organism evidence="1 2">
    <name type="scientific">Digitaria exilis</name>
    <dbReference type="NCBI Taxonomy" id="1010633"/>
    <lineage>
        <taxon>Eukaryota</taxon>
        <taxon>Viridiplantae</taxon>
        <taxon>Streptophyta</taxon>
        <taxon>Embryophyta</taxon>
        <taxon>Tracheophyta</taxon>
        <taxon>Spermatophyta</taxon>
        <taxon>Magnoliopsida</taxon>
        <taxon>Liliopsida</taxon>
        <taxon>Poales</taxon>
        <taxon>Poaceae</taxon>
        <taxon>PACMAD clade</taxon>
        <taxon>Panicoideae</taxon>
        <taxon>Panicodae</taxon>
        <taxon>Paniceae</taxon>
        <taxon>Anthephorinae</taxon>
        <taxon>Digitaria</taxon>
    </lineage>
</organism>
<dbReference type="AlphaFoldDB" id="A0A835E369"/>
<protein>
    <recommendedName>
        <fullName evidence="3">F-box domain-containing protein</fullName>
    </recommendedName>
</protein>
<accession>A0A835E369</accession>
<evidence type="ECO:0000313" key="2">
    <source>
        <dbReference type="Proteomes" id="UP000636709"/>
    </source>
</evidence>
<keyword evidence="2" id="KW-1185">Reference proteome</keyword>
<sequence>MNADVDRNNPRYGRSEGMMTRAQLGKEERRDWANLIPDLIDEISGRLLSSDVSEYLRFRAVCKPWREGTDDPHAQAMDTRFRPRNWILLCITPDPTPRRRRLLNLATGASLAVDLPALSTHCYLCAADGLLVLYHRPTNAIRLLDPLSNDVVTDFPAISCSKILQVVPPSDPSHICAVYRDSLASCQTPSTALAWMTPLPRLHSRSA</sequence>
<name>A0A835E369_9POAL</name>
<evidence type="ECO:0000313" key="1">
    <source>
        <dbReference type="EMBL" id="KAF8663195.1"/>
    </source>
</evidence>
<dbReference type="OrthoDB" id="651477at2759"/>
<dbReference type="PANTHER" id="PTHR33165">
    <property type="entry name" value="F-BOX DOMAIN CONTAINING PROTEIN-LIKE-RELATED"/>
    <property type="match status" value="1"/>
</dbReference>
<proteinExistence type="predicted"/>